<evidence type="ECO:0000256" key="5">
    <source>
        <dbReference type="ARBA" id="ARBA00023316"/>
    </source>
</evidence>
<dbReference type="GO" id="GO:0009253">
    <property type="term" value="P:peptidoglycan catabolic process"/>
    <property type="evidence" value="ECO:0007669"/>
    <property type="project" value="InterPro"/>
</dbReference>
<evidence type="ECO:0000256" key="2">
    <source>
        <dbReference type="ARBA" id="ARBA00007553"/>
    </source>
</evidence>
<dbReference type="EMBL" id="CP063362">
    <property type="protein sequence ID" value="QRG08245.1"/>
    <property type="molecule type" value="Genomic_DNA"/>
</dbReference>
<keyword evidence="5" id="KW-0961">Cell wall biogenesis/degradation</keyword>
<feature type="domain" description="N-acetylmuramoyl-L-alanine amidase" evidence="6">
    <location>
        <begin position="19"/>
        <end position="156"/>
    </location>
</feature>
<dbReference type="Pfam" id="PF01510">
    <property type="entry name" value="Amidase_2"/>
    <property type="match status" value="1"/>
</dbReference>
<dbReference type="KEGG" id="xdi:EZH22_08025"/>
<name>A0A974SJX5_9HYPH</name>
<comment type="similarity">
    <text evidence="2">Belongs to the N-acetylmuramoyl-L-alanine amidase 2 family.</text>
</comment>
<dbReference type="InterPro" id="IPR036365">
    <property type="entry name" value="PGBD-like_sf"/>
</dbReference>
<evidence type="ECO:0000313" key="7">
    <source>
        <dbReference type="EMBL" id="QRG08245.1"/>
    </source>
</evidence>
<evidence type="ECO:0000256" key="1">
    <source>
        <dbReference type="ARBA" id="ARBA00001561"/>
    </source>
</evidence>
<keyword evidence="8" id="KW-1185">Reference proteome</keyword>
<gene>
    <name evidence="7" type="ORF">EZH22_08025</name>
</gene>
<dbReference type="SUPFAM" id="SSF55846">
    <property type="entry name" value="N-acetylmuramoyl-L-alanine amidase-like"/>
    <property type="match status" value="1"/>
</dbReference>
<dbReference type="SUPFAM" id="SSF47090">
    <property type="entry name" value="PGBD-like"/>
    <property type="match status" value="1"/>
</dbReference>
<dbReference type="SMART" id="SM00644">
    <property type="entry name" value="Ami_2"/>
    <property type="match status" value="1"/>
</dbReference>
<dbReference type="EC" id="3.5.1.28" evidence="3"/>
<evidence type="ECO:0000259" key="6">
    <source>
        <dbReference type="SMART" id="SM00644"/>
    </source>
</evidence>
<dbReference type="Gene3D" id="1.10.101.10">
    <property type="entry name" value="PGBD-like superfamily/PGBD"/>
    <property type="match status" value="1"/>
</dbReference>
<dbReference type="GO" id="GO:0008745">
    <property type="term" value="F:N-acetylmuramoyl-L-alanine amidase activity"/>
    <property type="evidence" value="ECO:0007669"/>
    <property type="project" value="UniProtKB-EC"/>
</dbReference>
<protein>
    <recommendedName>
        <fullName evidence="3">N-acetylmuramoyl-L-alanine amidase</fullName>
        <ecNumber evidence="3">3.5.1.28</ecNumber>
    </recommendedName>
</protein>
<dbReference type="InterPro" id="IPR002502">
    <property type="entry name" value="Amidase_domain"/>
</dbReference>
<dbReference type="GO" id="GO:0009254">
    <property type="term" value="P:peptidoglycan turnover"/>
    <property type="evidence" value="ECO:0007669"/>
    <property type="project" value="TreeGrafter"/>
</dbReference>
<dbReference type="CDD" id="cd06583">
    <property type="entry name" value="PGRP"/>
    <property type="match status" value="1"/>
</dbReference>
<dbReference type="GO" id="GO:0019867">
    <property type="term" value="C:outer membrane"/>
    <property type="evidence" value="ECO:0007669"/>
    <property type="project" value="TreeGrafter"/>
</dbReference>
<accession>A0A974SJX5</accession>
<dbReference type="InterPro" id="IPR051206">
    <property type="entry name" value="NAMLAA_amidase_2"/>
</dbReference>
<dbReference type="Pfam" id="PF01471">
    <property type="entry name" value="PG_binding_1"/>
    <property type="match status" value="1"/>
</dbReference>
<keyword evidence="4" id="KW-0378">Hydrolase</keyword>
<dbReference type="Proteomes" id="UP000596427">
    <property type="component" value="Chromosome"/>
</dbReference>
<reference evidence="7 8" key="1">
    <citation type="submission" date="2020-10" db="EMBL/GenBank/DDBJ databases">
        <title>Degradation of 1,4-Dioxane by Xanthobacter sp. YN2, via a Novel Group-2 Soluble Di-Iron Monooxygenase.</title>
        <authorList>
            <person name="Ma F."/>
            <person name="Wang Y."/>
            <person name="Yang J."/>
            <person name="Guo H."/>
            <person name="Su D."/>
            <person name="Yu L."/>
        </authorList>
    </citation>
    <scope>NUCLEOTIDE SEQUENCE [LARGE SCALE GENOMIC DNA]</scope>
    <source>
        <strain evidence="7 8">YN2</strain>
    </source>
</reference>
<dbReference type="PANTHER" id="PTHR30417">
    <property type="entry name" value="N-ACETYLMURAMOYL-L-ALANINE AMIDASE AMID"/>
    <property type="match status" value="1"/>
</dbReference>
<dbReference type="InterPro" id="IPR002477">
    <property type="entry name" value="Peptidoglycan-bd-like"/>
</dbReference>
<proteinExistence type="inferred from homology"/>
<evidence type="ECO:0000313" key="8">
    <source>
        <dbReference type="Proteomes" id="UP000596427"/>
    </source>
</evidence>
<dbReference type="PANTHER" id="PTHR30417:SF1">
    <property type="entry name" value="N-ACETYLMURAMOYL-L-ALANINE AMIDASE AMID"/>
    <property type="match status" value="1"/>
</dbReference>
<dbReference type="RefSeq" id="WP_203195157.1">
    <property type="nucleotide sequence ID" value="NZ_CP063362.1"/>
</dbReference>
<comment type="catalytic activity">
    <reaction evidence="1">
        <text>Hydrolyzes the link between N-acetylmuramoyl residues and L-amino acid residues in certain cell-wall glycopeptides.</text>
        <dbReference type="EC" id="3.5.1.28"/>
    </reaction>
</comment>
<evidence type="ECO:0000256" key="4">
    <source>
        <dbReference type="ARBA" id="ARBA00022801"/>
    </source>
</evidence>
<dbReference type="GO" id="GO:0071555">
    <property type="term" value="P:cell wall organization"/>
    <property type="evidence" value="ECO:0007669"/>
    <property type="project" value="UniProtKB-KW"/>
</dbReference>
<sequence>MSAPLALVAPDSACVDELIPSPNFGPRLAPVDMLVLHYTGMESAEAAIDLLRKPEAEVSCHYVVREDASVVQMVAETARAWHAGLSSWEGITDTNSRSIGIEIVNGGHDFGLPGFPAAQIEAVIALSADIVARHGIRADRVLAHSDVAPARKRDPGENFPWAALHRAGIGHLVPPSQAQGGRFFMLGDAGEPVAALKAMLALYGYGIALSDIYDGETAQVVAAFQRHFRPAKVDGVADASTILTLRDLIATRPGPTPTLG</sequence>
<evidence type="ECO:0000256" key="3">
    <source>
        <dbReference type="ARBA" id="ARBA00011901"/>
    </source>
</evidence>
<dbReference type="InterPro" id="IPR036505">
    <property type="entry name" value="Amidase/PGRP_sf"/>
</dbReference>
<dbReference type="InterPro" id="IPR036366">
    <property type="entry name" value="PGBDSf"/>
</dbReference>
<organism evidence="7 8">
    <name type="scientific">Xanthobacter dioxanivorans</name>
    <dbReference type="NCBI Taxonomy" id="2528964"/>
    <lineage>
        <taxon>Bacteria</taxon>
        <taxon>Pseudomonadati</taxon>
        <taxon>Pseudomonadota</taxon>
        <taxon>Alphaproteobacteria</taxon>
        <taxon>Hyphomicrobiales</taxon>
        <taxon>Xanthobacteraceae</taxon>
        <taxon>Xanthobacter</taxon>
    </lineage>
</organism>
<dbReference type="Gene3D" id="3.40.80.10">
    <property type="entry name" value="Peptidoglycan recognition protein-like"/>
    <property type="match status" value="1"/>
</dbReference>
<dbReference type="AlphaFoldDB" id="A0A974SJX5"/>